<accession>A0A6P8B7M4</accession>
<dbReference type="GeneID" id="41960309"/>
<reference evidence="2" key="2">
    <citation type="submission" date="2019-10" db="EMBL/GenBank/DDBJ databases">
        <authorList>
            <consortium name="NCBI Genome Project"/>
        </authorList>
    </citation>
    <scope>NUCLEOTIDE SEQUENCE</scope>
    <source>
        <strain evidence="2">NI907</strain>
    </source>
</reference>
<proteinExistence type="predicted"/>
<protein>
    <submittedName>
        <fullName evidence="2">Uncharacterized protein</fullName>
    </submittedName>
</protein>
<dbReference type="AlphaFoldDB" id="A0A6P8B7M4"/>
<gene>
    <name evidence="2" type="ORF">PgNI_05367</name>
</gene>
<reference evidence="1 2" key="1">
    <citation type="journal article" date="2019" name="Mol. Biol. Evol.">
        <title>Blast fungal genomes show frequent chromosomal changes, gene gains and losses, and effector gene turnover.</title>
        <authorList>
            <person name="Gomez Luciano L.B."/>
            <person name="Jason Tsai I."/>
            <person name="Chuma I."/>
            <person name="Tosa Y."/>
            <person name="Chen Y.H."/>
            <person name="Li J.Y."/>
            <person name="Li M.Y."/>
            <person name="Jade Lu M.Y."/>
            <person name="Nakayashiki H."/>
            <person name="Li W.H."/>
        </authorList>
    </citation>
    <scope>NUCLEOTIDE SEQUENCE [LARGE SCALE GENOMIC DNA]</scope>
    <source>
        <strain evidence="1 2">NI907</strain>
    </source>
</reference>
<evidence type="ECO:0000313" key="1">
    <source>
        <dbReference type="Proteomes" id="UP000515153"/>
    </source>
</evidence>
<reference evidence="2" key="3">
    <citation type="submission" date="2025-08" db="UniProtKB">
        <authorList>
            <consortium name="RefSeq"/>
        </authorList>
    </citation>
    <scope>IDENTIFICATION</scope>
    <source>
        <strain evidence="2">NI907</strain>
    </source>
</reference>
<evidence type="ECO:0000313" key="2">
    <source>
        <dbReference type="RefSeq" id="XP_030983165.1"/>
    </source>
</evidence>
<dbReference type="RefSeq" id="XP_030983165.1">
    <property type="nucleotide sequence ID" value="XM_031125400.1"/>
</dbReference>
<keyword evidence="1" id="KW-1185">Reference proteome</keyword>
<dbReference type="Proteomes" id="UP000515153">
    <property type="component" value="Chromosome I"/>
</dbReference>
<sequence length="74" mass="7806">MPHDLLRIVPLSHNGNGAPPDIAPQKTLGVNVWTGHEFPALRANPAVNGDSYMLTRAGTMRRCPGHAGEAHSGA</sequence>
<organism evidence="1 2">
    <name type="scientific">Pyricularia grisea</name>
    <name type="common">Crabgrass-specific blast fungus</name>
    <name type="synonym">Magnaporthe grisea</name>
    <dbReference type="NCBI Taxonomy" id="148305"/>
    <lineage>
        <taxon>Eukaryota</taxon>
        <taxon>Fungi</taxon>
        <taxon>Dikarya</taxon>
        <taxon>Ascomycota</taxon>
        <taxon>Pezizomycotina</taxon>
        <taxon>Sordariomycetes</taxon>
        <taxon>Sordariomycetidae</taxon>
        <taxon>Magnaporthales</taxon>
        <taxon>Pyriculariaceae</taxon>
        <taxon>Pyricularia</taxon>
    </lineage>
</organism>
<dbReference type="KEGG" id="pgri:PgNI_05367"/>
<name>A0A6P8B7M4_PYRGI</name>